<dbReference type="GO" id="GO:0008673">
    <property type="term" value="F:2-dehydro-3-deoxygluconokinase activity"/>
    <property type="evidence" value="ECO:0007669"/>
    <property type="project" value="UniProtKB-EC"/>
</dbReference>
<evidence type="ECO:0000256" key="3">
    <source>
        <dbReference type="ARBA" id="ARBA00022777"/>
    </source>
</evidence>
<dbReference type="PANTHER" id="PTHR43085">
    <property type="entry name" value="HEXOKINASE FAMILY MEMBER"/>
    <property type="match status" value="1"/>
</dbReference>
<protein>
    <submittedName>
        <fullName evidence="5">2-dehydro-3-deoxygluconokinase</fullName>
        <ecNumber evidence="5">2.7.1.45</ecNumber>
    </submittedName>
</protein>
<evidence type="ECO:0000259" key="4">
    <source>
        <dbReference type="Pfam" id="PF00294"/>
    </source>
</evidence>
<dbReference type="InterPro" id="IPR011611">
    <property type="entry name" value="PfkB_dom"/>
</dbReference>
<keyword evidence="6" id="KW-1185">Reference proteome</keyword>
<organism evidence="5 6">
    <name type="scientific">Azospirillum rugosum</name>
    <dbReference type="NCBI Taxonomy" id="416170"/>
    <lineage>
        <taxon>Bacteria</taxon>
        <taxon>Pseudomonadati</taxon>
        <taxon>Pseudomonadota</taxon>
        <taxon>Alphaproteobacteria</taxon>
        <taxon>Rhodospirillales</taxon>
        <taxon>Azospirillaceae</taxon>
        <taxon>Azospirillum</taxon>
    </lineage>
</organism>
<dbReference type="InterPro" id="IPR050306">
    <property type="entry name" value="PfkB_Carbo_kinase"/>
</dbReference>
<dbReference type="Proteomes" id="UP000781958">
    <property type="component" value="Unassembled WGS sequence"/>
</dbReference>
<comment type="similarity">
    <text evidence="1">Belongs to the carbohydrate kinase PfkB family.</text>
</comment>
<dbReference type="Pfam" id="PF00294">
    <property type="entry name" value="PfkB"/>
    <property type="match status" value="1"/>
</dbReference>
<comment type="caution">
    <text evidence="5">The sequence shown here is derived from an EMBL/GenBank/DDBJ whole genome shotgun (WGS) entry which is preliminary data.</text>
</comment>
<dbReference type="EC" id="2.7.1.45" evidence="5"/>
<keyword evidence="3" id="KW-0418">Kinase</keyword>
<dbReference type="PANTHER" id="PTHR43085:SF15">
    <property type="entry name" value="2-DEHYDRO-3-DEOXYGLUCONOKINASE"/>
    <property type="match status" value="1"/>
</dbReference>
<dbReference type="InterPro" id="IPR002173">
    <property type="entry name" value="Carboh/pur_kinase_PfkB_CS"/>
</dbReference>
<dbReference type="SUPFAM" id="SSF53613">
    <property type="entry name" value="Ribokinase-like"/>
    <property type="match status" value="1"/>
</dbReference>
<gene>
    <name evidence="5" type="ORF">J2851_006985</name>
</gene>
<dbReference type="PROSITE" id="PS00584">
    <property type="entry name" value="PFKB_KINASES_2"/>
    <property type="match status" value="1"/>
</dbReference>
<evidence type="ECO:0000256" key="1">
    <source>
        <dbReference type="ARBA" id="ARBA00010688"/>
    </source>
</evidence>
<dbReference type="RefSeq" id="WP_209773656.1">
    <property type="nucleotide sequence ID" value="NZ_JAGINP010000044.1"/>
</dbReference>
<keyword evidence="2 5" id="KW-0808">Transferase</keyword>
<evidence type="ECO:0000256" key="2">
    <source>
        <dbReference type="ARBA" id="ARBA00022679"/>
    </source>
</evidence>
<dbReference type="InterPro" id="IPR029056">
    <property type="entry name" value="Ribokinase-like"/>
</dbReference>
<evidence type="ECO:0000313" key="5">
    <source>
        <dbReference type="EMBL" id="MBP2297166.1"/>
    </source>
</evidence>
<dbReference type="CDD" id="cd01166">
    <property type="entry name" value="KdgK"/>
    <property type="match status" value="1"/>
</dbReference>
<dbReference type="EMBL" id="JAGINP010000044">
    <property type="protein sequence ID" value="MBP2297166.1"/>
    <property type="molecule type" value="Genomic_DNA"/>
</dbReference>
<accession>A0ABS4SX82</accession>
<proteinExistence type="inferred from homology"/>
<reference evidence="5 6" key="1">
    <citation type="submission" date="2021-03" db="EMBL/GenBank/DDBJ databases">
        <title>Genomic Encyclopedia of Type Strains, Phase III (KMG-III): the genomes of soil and plant-associated and newly described type strains.</title>
        <authorList>
            <person name="Whitman W."/>
        </authorList>
    </citation>
    <scope>NUCLEOTIDE SEQUENCE [LARGE SCALE GENOMIC DNA]</scope>
    <source>
        <strain evidence="5 6">IMMIB AFH-6</strain>
    </source>
</reference>
<evidence type="ECO:0000313" key="6">
    <source>
        <dbReference type="Proteomes" id="UP000781958"/>
    </source>
</evidence>
<sequence>MNRSHCKVASLGECMLEMVRRPDGAFSMGFGGDTLNTAVYLARLGAPVDYVTALGDDPNSDAMVAAWTAEGVGTGHVLRVPGRVPGLYMIETDDKGERRFLYWRDAAPARELFVLPQSPALIADLENYDLLYLSGISLAIWGERGRDVLFPLLDRLRKRGGRVAFDTNWRPRLWPDKETAQRAYDAMFQRADIALPGVEDLRGLYGDTDAAAALARVRAAGVPEIVLKLEQPGCIVATSDGFQEEVPSQKVAKVVDTTAAGDSFSAGYLAARLQGRDPVEAARSAHRIAAVVIQHRGAIIPKDAMGDAKAPAKAEPALA</sequence>
<dbReference type="Gene3D" id="3.40.1190.20">
    <property type="match status" value="1"/>
</dbReference>
<feature type="domain" description="Carbohydrate kinase PfkB" evidence="4">
    <location>
        <begin position="7"/>
        <end position="303"/>
    </location>
</feature>
<name>A0ABS4SX82_9PROT</name>